<dbReference type="InterPro" id="IPR050143">
    <property type="entry name" value="TRIM/RBCC"/>
</dbReference>
<reference evidence="3" key="1">
    <citation type="journal article" date="2006" name="Science">
        <title>Ancient noncoding elements conserved in the human genome.</title>
        <authorList>
            <person name="Venkatesh B."/>
            <person name="Kirkness E.F."/>
            <person name="Loh Y.H."/>
            <person name="Halpern A.L."/>
            <person name="Lee A.P."/>
            <person name="Johnson J."/>
            <person name="Dandona N."/>
            <person name="Viswanathan L.D."/>
            <person name="Tay A."/>
            <person name="Venter J.C."/>
            <person name="Strausberg R.L."/>
            <person name="Brenner S."/>
        </authorList>
    </citation>
    <scope>NUCLEOTIDE SEQUENCE [LARGE SCALE GENOMIC DNA]</scope>
</reference>
<feature type="domain" description="B30.2/SPRY" evidence="1">
    <location>
        <begin position="1"/>
        <end position="164"/>
    </location>
</feature>
<sequence length="164" mass="18082">MRRVISPAPAAMTLDPSTANPYLTLNEELTSAQYSFSPRQRPDSPRRFDFCACVLGSERISSGRHYWEVEVGGQTDWDIGVASADSDCLGWIVMTPENGFYTFGHVEEARVGVYVDHEVGQVSFYSADSGCHLHTLNGCFSGPLLPFYYPSADTTAPPLTLCHH</sequence>
<protein>
    <recommendedName>
        <fullName evidence="1">B30.2/SPRY domain-containing protein</fullName>
    </recommendedName>
</protein>
<dbReference type="AlphaFoldDB" id="A0A4W3H6U4"/>
<organism evidence="2 3">
    <name type="scientific">Callorhinchus milii</name>
    <name type="common">Ghost shark</name>
    <dbReference type="NCBI Taxonomy" id="7868"/>
    <lineage>
        <taxon>Eukaryota</taxon>
        <taxon>Metazoa</taxon>
        <taxon>Chordata</taxon>
        <taxon>Craniata</taxon>
        <taxon>Vertebrata</taxon>
        <taxon>Chondrichthyes</taxon>
        <taxon>Holocephali</taxon>
        <taxon>Chimaeriformes</taxon>
        <taxon>Callorhinchidae</taxon>
        <taxon>Callorhinchus</taxon>
    </lineage>
</organism>
<dbReference type="Pfam" id="PF00622">
    <property type="entry name" value="SPRY"/>
    <property type="match status" value="1"/>
</dbReference>
<dbReference type="PRINTS" id="PR01407">
    <property type="entry name" value="BUTYPHLNCDUF"/>
</dbReference>
<dbReference type="SUPFAM" id="SSF49899">
    <property type="entry name" value="Concanavalin A-like lectins/glucanases"/>
    <property type="match status" value="1"/>
</dbReference>
<reference evidence="2" key="4">
    <citation type="submission" date="2025-08" db="UniProtKB">
        <authorList>
            <consortium name="Ensembl"/>
        </authorList>
    </citation>
    <scope>IDENTIFICATION</scope>
</reference>
<dbReference type="OMA" id="NGFWTFG"/>
<dbReference type="Proteomes" id="UP000314986">
    <property type="component" value="Unassembled WGS sequence"/>
</dbReference>
<dbReference type="CDD" id="cd13733">
    <property type="entry name" value="SPRY_PRY_C-I_1"/>
    <property type="match status" value="1"/>
</dbReference>
<dbReference type="SMART" id="SM00589">
    <property type="entry name" value="PRY"/>
    <property type="match status" value="1"/>
</dbReference>
<proteinExistence type="predicted"/>
<dbReference type="PROSITE" id="PS50188">
    <property type="entry name" value="B302_SPRY"/>
    <property type="match status" value="1"/>
</dbReference>
<dbReference type="InterPro" id="IPR001870">
    <property type="entry name" value="B30.2/SPRY"/>
</dbReference>
<reference evidence="2" key="5">
    <citation type="submission" date="2025-09" db="UniProtKB">
        <authorList>
            <consortium name="Ensembl"/>
        </authorList>
    </citation>
    <scope>IDENTIFICATION</scope>
</reference>
<reference evidence="3" key="2">
    <citation type="journal article" date="2007" name="PLoS Biol.">
        <title>Survey sequencing and comparative analysis of the elephant shark (Callorhinchus milii) genome.</title>
        <authorList>
            <person name="Venkatesh B."/>
            <person name="Kirkness E.F."/>
            <person name="Loh Y.H."/>
            <person name="Halpern A.L."/>
            <person name="Lee A.P."/>
            <person name="Johnson J."/>
            <person name="Dandona N."/>
            <person name="Viswanathan L.D."/>
            <person name="Tay A."/>
            <person name="Venter J.C."/>
            <person name="Strausberg R.L."/>
            <person name="Brenner S."/>
        </authorList>
    </citation>
    <scope>NUCLEOTIDE SEQUENCE [LARGE SCALE GENOMIC DNA]</scope>
</reference>
<dbReference type="InParanoid" id="A0A4W3H6U4"/>
<keyword evidence="3" id="KW-1185">Reference proteome</keyword>
<dbReference type="InterPro" id="IPR003879">
    <property type="entry name" value="Butyrophylin_SPRY"/>
</dbReference>
<dbReference type="SMART" id="SM00449">
    <property type="entry name" value="SPRY"/>
    <property type="match status" value="1"/>
</dbReference>
<dbReference type="Pfam" id="PF13765">
    <property type="entry name" value="PRY"/>
    <property type="match status" value="1"/>
</dbReference>
<dbReference type="InterPro" id="IPR006574">
    <property type="entry name" value="PRY"/>
</dbReference>
<dbReference type="GeneTree" id="ENSGT00940000154126"/>
<dbReference type="Ensembl" id="ENSCMIT00000011175.1">
    <property type="protein sequence ID" value="ENSCMIP00000010897.1"/>
    <property type="gene ID" value="ENSCMIG00000005731.1"/>
</dbReference>
<reference evidence="3" key="3">
    <citation type="journal article" date="2014" name="Nature">
        <title>Elephant shark genome provides unique insights into gnathostome evolution.</title>
        <authorList>
            <consortium name="International Elephant Shark Genome Sequencing Consortium"/>
            <person name="Venkatesh B."/>
            <person name="Lee A.P."/>
            <person name="Ravi V."/>
            <person name="Maurya A.K."/>
            <person name="Lian M.M."/>
            <person name="Swann J.B."/>
            <person name="Ohta Y."/>
            <person name="Flajnik M.F."/>
            <person name="Sutoh Y."/>
            <person name="Kasahara M."/>
            <person name="Hoon S."/>
            <person name="Gangu V."/>
            <person name="Roy S.W."/>
            <person name="Irimia M."/>
            <person name="Korzh V."/>
            <person name="Kondrychyn I."/>
            <person name="Lim Z.W."/>
            <person name="Tay B.H."/>
            <person name="Tohari S."/>
            <person name="Kong K.W."/>
            <person name="Ho S."/>
            <person name="Lorente-Galdos B."/>
            <person name="Quilez J."/>
            <person name="Marques-Bonet T."/>
            <person name="Raney B.J."/>
            <person name="Ingham P.W."/>
            <person name="Tay A."/>
            <person name="Hillier L.W."/>
            <person name="Minx P."/>
            <person name="Boehm T."/>
            <person name="Wilson R.K."/>
            <person name="Brenner S."/>
            <person name="Warren W.C."/>
        </authorList>
    </citation>
    <scope>NUCLEOTIDE SEQUENCE [LARGE SCALE GENOMIC DNA]</scope>
</reference>
<dbReference type="PANTHER" id="PTHR24103">
    <property type="entry name" value="E3 UBIQUITIN-PROTEIN LIGASE TRIM"/>
    <property type="match status" value="1"/>
</dbReference>
<evidence type="ECO:0000313" key="2">
    <source>
        <dbReference type="Ensembl" id="ENSCMIP00000010897.1"/>
    </source>
</evidence>
<evidence type="ECO:0000259" key="1">
    <source>
        <dbReference type="PROSITE" id="PS50188"/>
    </source>
</evidence>
<name>A0A4W3H6U4_CALMI</name>
<dbReference type="InterPro" id="IPR003877">
    <property type="entry name" value="SPRY_dom"/>
</dbReference>
<dbReference type="Gene3D" id="2.60.120.920">
    <property type="match status" value="1"/>
</dbReference>
<evidence type="ECO:0000313" key="3">
    <source>
        <dbReference type="Proteomes" id="UP000314986"/>
    </source>
</evidence>
<dbReference type="InterPro" id="IPR043136">
    <property type="entry name" value="B30.2/SPRY_sf"/>
</dbReference>
<accession>A0A4W3H6U4</accession>
<dbReference type="InterPro" id="IPR013320">
    <property type="entry name" value="ConA-like_dom_sf"/>
</dbReference>